<evidence type="ECO:0000313" key="3">
    <source>
        <dbReference type="Proteomes" id="UP000685013"/>
    </source>
</evidence>
<accession>A0AAV6M005</accession>
<feature type="compositionally biased region" description="Low complexity" evidence="1">
    <location>
        <begin position="15"/>
        <end position="39"/>
    </location>
</feature>
<dbReference type="Pfam" id="PF12609">
    <property type="entry name" value="DUF3774"/>
    <property type="match status" value="1"/>
</dbReference>
<dbReference type="EMBL" id="JAGKQH010000019">
    <property type="protein sequence ID" value="KAG6572336.1"/>
    <property type="molecule type" value="Genomic_DNA"/>
</dbReference>
<feature type="compositionally biased region" description="Basic and acidic residues" evidence="1">
    <location>
        <begin position="55"/>
        <end position="66"/>
    </location>
</feature>
<protein>
    <submittedName>
        <fullName evidence="2">Uncharacterized protein</fullName>
    </submittedName>
</protein>
<name>A0AAV6M005_9ROSI</name>
<dbReference type="InterPro" id="IPR022251">
    <property type="entry name" value="DUF3774_wound-induced"/>
</dbReference>
<dbReference type="AlphaFoldDB" id="A0AAV6M005"/>
<proteinExistence type="predicted"/>
<feature type="compositionally biased region" description="Basic and acidic residues" evidence="1">
    <location>
        <begin position="1"/>
        <end position="11"/>
    </location>
</feature>
<feature type="region of interest" description="Disordered" evidence="1">
    <location>
        <begin position="1"/>
        <end position="66"/>
    </location>
</feature>
<feature type="compositionally biased region" description="Gly residues" evidence="1">
    <location>
        <begin position="43"/>
        <end position="54"/>
    </location>
</feature>
<sequence length="82" mass="8648">MMAAETGEKRYTNYSSDHSTSSSAKFSSSASSKQAITFSRDGSGSGSGSGSGAKHGGERDRLRKAEESLRTVMYLSCWGPNS</sequence>
<evidence type="ECO:0000313" key="2">
    <source>
        <dbReference type="EMBL" id="KAG6572336.1"/>
    </source>
</evidence>
<comment type="caution">
    <text evidence="2">The sequence shown here is derived from an EMBL/GenBank/DDBJ whole genome shotgun (WGS) entry which is preliminary data.</text>
</comment>
<reference evidence="2 3" key="1">
    <citation type="journal article" date="2021" name="Hortic Res">
        <title>The domestication of Cucurbita argyrosperma as revealed by the genome of its wild relative.</title>
        <authorList>
            <person name="Barrera-Redondo J."/>
            <person name="Sanchez-de la Vega G."/>
            <person name="Aguirre-Liguori J.A."/>
            <person name="Castellanos-Morales G."/>
            <person name="Gutierrez-Guerrero Y.T."/>
            <person name="Aguirre-Dugua X."/>
            <person name="Aguirre-Planter E."/>
            <person name="Tenaillon M.I."/>
            <person name="Lira-Saade R."/>
            <person name="Eguiarte L.E."/>
        </authorList>
    </citation>
    <scope>NUCLEOTIDE SEQUENCE [LARGE SCALE GENOMIC DNA]</scope>
    <source>
        <strain evidence="2">JBR-2021</strain>
    </source>
</reference>
<gene>
    <name evidence="2" type="ORF">SDJN03_29064</name>
</gene>
<organism evidence="2 3">
    <name type="scientific">Cucurbita argyrosperma subsp. sororia</name>
    <dbReference type="NCBI Taxonomy" id="37648"/>
    <lineage>
        <taxon>Eukaryota</taxon>
        <taxon>Viridiplantae</taxon>
        <taxon>Streptophyta</taxon>
        <taxon>Embryophyta</taxon>
        <taxon>Tracheophyta</taxon>
        <taxon>Spermatophyta</taxon>
        <taxon>Magnoliopsida</taxon>
        <taxon>eudicotyledons</taxon>
        <taxon>Gunneridae</taxon>
        <taxon>Pentapetalae</taxon>
        <taxon>rosids</taxon>
        <taxon>fabids</taxon>
        <taxon>Cucurbitales</taxon>
        <taxon>Cucurbitaceae</taxon>
        <taxon>Cucurbiteae</taxon>
        <taxon>Cucurbita</taxon>
    </lineage>
</organism>
<dbReference type="Proteomes" id="UP000685013">
    <property type="component" value="Chromosome 19"/>
</dbReference>
<evidence type="ECO:0000256" key="1">
    <source>
        <dbReference type="SAM" id="MobiDB-lite"/>
    </source>
</evidence>
<feature type="non-terminal residue" evidence="2">
    <location>
        <position position="1"/>
    </location>
</feature>
<keyword evidence="3" id="KW-1185">Reference proteome</keyword>